<evidence type="ECO:0000259" key="8">
    <source>
        <dbReference type="PROSITE" id="PS50885"/>
    </source>
</evidence>
<dbReference type="PANTHER" id="PTHR43531">
    <property type="entry name" value="PROTEIN ICFG"/>
    <property type="match status" value="1"/>
</dbReference>
<evidence type="ECO:0000256" key="4">
    <source>
        <dbReference type="PROSITE-ProRule" id="PRU00284"/>
    </source>
</evidence>
<evidence type="ECO:0000313" key="10">
    <source>
        <dbReference type="Proteomes" id="UP000583752"/>
    </source>
</evidence>
<feature type="transmembrane region" description="Helical" evidence="6">
    <location>
        <begin position="235"/>
        <end position="254"/>
    </location>
</feature>
<feature type="region of interest" description="Disordered" evidence="5">
    <location>
        <begin position="328"/>
        <end position="348"/>
    </location>
</feature>
<evidence type="ECO:0000256" key="2">
    <source>
        <dbReference type="ARBA" id="ARBA00022481"/>
    </source>
</evidence>
<reference evidence="9 10" key="1">
    <citation type="submission" date="2020-04" db="EMBL/GenBank/DDBJ databases">
        <title>Massilia sp. RP-1-19 isolated from soil.</title>
        <authorList>
            <person name="Dahal R.H."/>
        </authorList>
    </citation>
    <scope>NUCLEOTIDE SEQUENCE [LARGE SCALE GENOMIC DNA]</scope>
    <source>
        <strain evidence="9 10">RP-1-19</strain>
    </source>
</reference>
<dbReference type="PANTHER" id="PTHR43531:SF14">
    <property type="entry name" value="METHYL-ACCEPTING CHEMOTAXIS PROTEIN I-RELATED"/>
    <property type="match status" value="1"/>
</dbReference>
<comment type="similarity">
    <text evidence="3">Belongs to the methyl-accepting chemotaxis (MCP) protein family.</text>
</comment>
<keyword evidence="6" id="KW-1133">Transmembrane helix</keyword>
<dbReference type="PROSITE" id="PS50885">
    <property type="entry name" value="HAMP"/>
    <property type="match status" value="1"/>
</dbReference>
<dbReference type="InterPro" id="IPR051310">
    <property type="entry name" value="MCP_chemotaxis"/>
</dbReference>
<dbReference type="GO" id="GO:0007165">
    <property type="term" value="P:signal transduction"/>
    <property type="evidence" value="ECO:0007669"/>
    <property type="project" value="UniProtKB-KW"/>
</dbReference>
<evidence type="ECO:0000256" key="3">
    <source>
        <dbReference type="ARBA" id="ARBA00029447"/>
    </source>
</evidence>
<dbReference type="PROSITE" id="PS50111">
    <property type="entry name" value="CHEMOTAXIS_TRANSDUC_2"/>
    <property type="match status" value="1"/>
</dbReference>
<dbReference type="InterPro" id="IPR004089">
    <property type="entry name" value="MCPsignal_dom"/>
</dbReference>
<dbReference type="GO" id="GO:0005886">
    <property type="term" value="C:plasma membrane"/>
    <property type="evidence" value="ECO:0007669"/>
    <property type="project" value="TreeGrafter"/>
</dbReference>
<dbReference type="InterPro" id="IPR033462">
    <property type="entry name" value="Cache_3-Cache_2"/>
</dbReference>
<dbReference type="InterPro" id="IPR029151">
    <property type="entry name" value="Sensor-like_sf"/>
</dbReference>
<dbReference type="CDD" id="cd11386">
    <property type="entry name" value="MCP_signal"/>
    <property type="match status" value="1"/>
</dbReference>
<evidence type="ECO:0000256" key="5">
    <source>
        <dbReference type="SAM" id="MobiDB-lite"/>
    </source>
</evidence>
<dbReference type="SMART" id="SM00304">
    <property type="entry name" value="HAMP"/>
    <property type="match status" value="1"/>
</dbReference>
<dbReference type="GO" id="GO:0004888">
    <property type="term" value="F:transmembrane signaling receptor activity"/>
    <property type="evidence" value="ECO:0007669"/>
    <property type="project" value="TreeGrafter"/>
</dbReference>
<dbReference type="SUPFAM" id="SSF58104">
    <property type="entry name" value="Methyl-accepting chemotaxis protein (MCP) signaling domain"/>
    <property type="match status" value="1"/>
</dbReference>
<organism evidence="9 10">
    <name type="scientific">Massilia polaris</name>
    <dbReference type="NCBI Taxonomy" id="2728846"/>
    <lineage>
        <taxon>Bacteria</taxon>
        <taxon>Pseudomonadati</taxon>
        <taxon>Pseudomonadota</taxon>
        <taxon>Betaproteobacteria</taxon>
        <taxon>Burkholderiales</taxon>
        <taxon>Oxalobacteraceae</taxon>
        <taxon>Telluria group</taxon>
        <taxon>Massilia</taxon>
    </lineage>
</organism>
<dbReference type="EMBL" id="JABBGG010000010">
    <property type="protein sequence ID" value="NML62784.1"/>
    <property type="molecule type" value="Genomic_DNA"/>
</dbReference>
<dbReference type="AlphaFoldDB" id="A0A848HNM6"/>
<feature type="domain" description="Methyl-accepting transducer" evidence="7">
    <location>
        <begin position="313"/>
        <end position="542"/>
    </location>
</feature>
<keyword evidence="6" id="KW-0472">Membrane</keyword>
<comment type="caution">
    <text evidence="9">The sequence shown here is derived from an EMBL/GenBank/DDBJ whole genome shotgun (WGS) entry which is preliminary data.</text>
</comment>
<feature type="region of interest" description="Disordered" evidence="5">
    <location>
        <begin position="1"/>
        <end position="41"/>
    </location>
</feature>
<keyword evidence="10" id="KW-1185">Reference proteome</keyword>
<dbReference type="InterPro" id="IPR003660">
    <property type="entry name" value="HAMP_dom"/>
</dbReference>
<dbReference type="Gene3D" id="1.10.287.950">
    <property type="entry name" value="Methyl-accepting chemotaxis protein"/>
    <property type="match status" value="1"/>
</dbReference>
<keyword evidence="6" id="KW-0812">Transmembrane</keyword>
<protein>
    <submittedName>
        <fullName evidence="9">HAMP domain-containing protein</fullName>
    </submittedName>
</protein>
<dbReference type="SUPFAM" id="SSF103190">
    <property type="entry name" value="Sensory domain-like"/>
    <property type="match status" value="1"/>
</dbReference>
<keyword evidence="2" id="KW-0488">Methylation</keyword>
<name>A0A848HNM6_9BURK</name>
<feature type="domain" description="HAMP" evidence="8">
    <location>
        <begin position="256"/>
        <end position="308"/>
    </location>
</feature>
<dbReference type="Proteomes" id="UP000583752">
    <property type="component" value="Unassembled WGS sequence"/>
</dbReference>
<dbReference type="Pfam" id="PF17201">
    <property type="entry name" value="Cache_3-Cache_2"/>
    <property type="match status" value="1"/>
</dbReference>
<accession>A0A848HNM6</accession>
<dbReference type="Gene3D" id="3.30.450.20">
    <property type="entry name" value="PAS domain"/>
    <property type="match status" value="1"/>
</dbReference>
<dbReference type="CDD" id="cd06225">
    <property type="entry name" value="HAMP"/>
    <property type="match status" value="1"/>
</dbReference>
<dbReference type="CDD" id="cd12912">
    <property type="entry name" value="PDC2_MCP_like"/>
    <property type="match status" value="1"/>
</dbReference>
<dbReference type="SMART" id="SM00283">
    <property type="entry name" value="MA"/>
    <property type="match status" value="1"/>
</dbReference>
<dbReference type="GO" id="GO:0006935">
    <property type="term" value="P:chemotaxis"/>
    <property type="evidence" value="ECO:0007669"/>
    <property type="project" value="TreeGrafter"/>
</dbReference>
<sequence length="572" mass="60134">MRSARNPALAASGGRGRAAGRPPTCGSTAQARRPPGTSGSRRCSFIRVATSVKKADGKRAVGTNLGNKHPAYAKLMQGETFRGMAVLFGKPHVTEYVPIKDASGQVLGILYVGIDISSEVAALKARIKSLKVGETGYFFVMDSKPGDTFGTFLVHPETEGQKGLERRDVEGREYINEILKTGAGTLHVTPQDAQGVPERERIFVYQTNKDWNWTISGVAFVDEVTQEVTSMRNKLLAIGVLALLGFAAALVFIVRHVVTKPLRLATDAAQRLAHGDLTVKLTPASQDEIGQLMNAMNGISHGLAGVVATIRDGTEQVATASAQIAAGNQDLSSRTEHQAGSLEETASSMEELTATVRQNADNAREANDLASSASSVAVKGGDVVAQVVSTMGEINESSKKIVDIIGVIDSIAFQTNILALNAAVEAARAGEQGRGFAVVASEVRSLAHRSAEAAREIKALIGDSVDKVETGSKLVGMAGQTMNDVVASVRKVTDIMGDIMAATQEQSVGIDEVNQAIVSMDKVTQQNAALVEEASAAAQSMQEMAATLAQSVSVFKLDGARGGKPVALLGRD</sequence>
<evidence type="ECO:0000256" key="1">
    <source>
        <dbReference type="ARBA" id="ARBA00004370"/>
    </source>
</evidence>
<dbReference type="FunFam" id="1.10.287.950:FF:000001">
    <property type="entry name" value="Methyl-accepting chemotaxis sensory transducer"/>
    <property type="match status" value="1"/>
</dbReference>
<evidence type="ECO:0000259" key="7">
    <source>
        <dbReference type="PROSITE" id="PS50111"/>
    </source>
</evidence>
<evidence type="ECO:0000256" key="6">
    <source>
        <dbReference type="SAM" id="Phobius"/>
    </source>
</evidence>
<gene>
    <name evidence="9" type="ORF">HHL21_17200</name>
</gene>
<keyword evidence="4" id="KW-0807">Transducer</keyword>
<proteinExistence type="inferred from homology"/>
<comment type="subcellular location">
    <subcellularLocation>
        <location evidence="1">Membrane</location>
    </subcellularLocation>
</comment>
<dbReference type="Pfam" id="PF00015">
    <property type="entry name" value="MCPsignal"/>
    <property type="match status" value="1"/>
</dbReference>
<dbReference type="Pfam" id="PF00672">
    <property type="entry name" value="HAMP"/>
    <property type="match status" value="1"/>
</dbReference>
<evidence type="ECO:0000313" key="9">
    <source>
        <dbReference type="EMBL" id="NML62784.1"/>
    </source>
</evidence>